<sequence length="106" mass="11433">MERSVLAVVLVLVVSVALGGATPAWAELRASQCERETTLGLNACRQLLFGLPPSKECCQRIRVTRLECVCPLITPEVAALVGVDRLVKIMKGCGRPIPSHYKCGSK</sequence>
<organism evidence="4 5">
    <name type="scientific">Spirodela intermedia</name>
    <name type="common">Intermediate duckweed</name>
    <dbReference type="NCBI Taxonomy" id="51605"/>
    <lineage>
        <taxon>Eukaryota</taxon>
        <taxon>Viridiplantae</taxon>
        <taxon>Streptophyta</taxon>
        <taxon>Embryophyta</taxon>
        <taxon>Tracheophyta</taxon>
        <taxon>Spermatophyta</taxon>
        <taxon>Magnoliopsida</taxon>
        <taxon>Liliopsida</taxon>
        <taxon>Araceae</taxon>
        <taxon>Lemnoideae</taxon>
        <taxon>Spirodela</taxon>
    </lineage>
</organism>
<reference evidence="4" key="1">
    <citation type="submission" date="2020-02" db="EMBL/GenBank/DDBJ databases">
        <authorList>
            <person name="Scholz U."/>
            <person name="Mascher M."/>
            <person name="Fiebig A."/>
        </authorList>
    </citation>
    <scope>NUCLEOTIDE SEQUENCE</scope>
</reference>
<dbReference type="PANTHER" id="PTHR33286:SF32">
    <property type="entry name" value="BIFUNCTIONAL INHIBITOR_PLANT LIPID TRANSFER PROTEIN_SEED STORAGE HELICAL DOMAIN-CONTAINING PROTEIN"/>
    <property type="match status" value="1"/>
</dbReference>
<dbReference type="SUPFAM" id="SSF47699">
    <property type="entry name" value="Bifunctional inhibitor/lipid-transfer protein/seed storage 2S albumin"/>
    <property type="match status" value="1"/>
</dbReference>
<dbReference type="PANTHER" id="PTHR33286">
    <property type="entry name" value="BIFUNCTIONAL INHIBITOR/LIPID-TRANSFER PROTEIN/SEED STORAGE 2S ALBUMIN SUPERFAMILY PROTEIN"/>
    <property type="match status" value="1"/>
</dbReference>
<dbReference type="InterPro" id="IPR016140">
    <property type="entry name" value="Bifunc_inhib/LTP/seed_store"/>
</dbReference>
<dbReference type="AlphaFoldDB" id="A0A7I8KFZ1"/>
<gene>
    <name evidence="3" type="ORF">SI8410_05007128</name>
    <name evidence="4" type="ORF">SI8410_05007135</name>
</gene>
<feature type="domain" description="Bifunctional inhibitor/plant lipid transfer protein/seed storage helical" evidence="2">
    <location>
        <begin position="21"/>
        <end position="103"/>
    </location>
</feature>
<feature type="chain" id="PRO_5035587256" description="Bifunctional inhibitor/plant lipid transfer protein/seed storage helical domain-containing protein" evidence="1">
    <location>
        <begin position="27"/>
        <end position="106"/>
    </location>
</feature>
<dbReference type="EMBL" id="LR746268">
    <property type="protein sequence ID" value="CAA7396472.1"/>
    <property type="molecule type" value="Genomic_DNA"/>
</dbReference>
<proteinExistence type="predicted"/>
<dbReference type="InterPro" id="IPR036312">
    <property type="entry name" value="Bifun_inhib/LTP/seed_sf"/>
</dbReference>
<evidence type="ECO:0000259" key="2">
    <source>
        <dbReference type="Pfam" id="PF14368"/>
    </source>
</evidence>
<dbReference type="Pfam" id="PF14368">
    <property type="entry name" value="LTP_2"/>
    <property type="match status" value="1"/>
</dbReference>
<accession>A0A7I8KFZ1</accession>
<evidence type="ECO:0000256" key="1">
    <source>
        <dbReference type="SAM" id="SignalP"/>
    </source>
</evidence>
<feature type="signal peptide" evidence="1">
    <location>
        <begin position="1"/>
        <end position="26"/>
    </location>
</feature>
<evidence type="ECO:0000313" key="5">
    <source>
        <dbReference type="Proteomes" id="UP000663760"/>
    </source>
</evidence>
<protein>
    <recommendedName>
        <fullName evidence="2">Bifunctional inhibitor/plant lipid transfer protein/seed storage helical domain-containing protein</fullName>
    </recommendedName>
</protein>
<name>A0A7I8KFZ1_SPIIN</name>
<dbReference type="Gene3D" id="1.10.110.10">
    <property type="entry name" value="Plant lipid-transfer and hydrophobic proteins"/>
    <property type="match status" value="1"/>
</dbReference>
<evidence type="ECO:0000313" key="4">
    <source>
        <dbReference type="EMBL" id="CAA7396472.1"/>
    </source>
</evidence>
<dbReference type="EMBL" id="LR746268">
    <property type="protein sequence ID" value="CAA7396465.1"/>
    <property type="molecule type" value="Genomic_DNA"/>
</dbReference>
<dbReference type="Proteomes" id="UP000663760">
    <property type="component" value="Chromosome 5"/>
</dbReference>
<keyword evidence="1" id="KW-0732">Signal</keyword>
<keyword evidence="5" id="KW-1185">Reference proteome</keyword>
<dbReference type="OrthoDB" id="657519at2759"/>
<evidence type="ECO:0000313" key="3">
    <source>
        <dbReference type="EMBL" id="CAA7396465.1"/>
    </source>
</evidence>